<feature type="region of interest" description="Disordered" evidence="1">
    <location>
        <begin position="1"/>
        <end position="72"/>
    </location>
</feature>
<dbReference type="EMBL" id="LR797319">
    <property type="protein sequence ID" value="CAB4202279.1"/>
    <property type="molecule type" value="Genomic_DNA"/>
</dbReference>
<organism evidence="6">
    <name type="scientific">uncultured Caudovirales phage</name>
    <dbReference type="NCBI Taxonomy" id="2100421"/>
    <lineage>
        <taxon>Viruses</taxon>
        <taxon>Duplodnaviria</taxon>
        <taxon>Heunggongvirae</taxon>
        <taxon>Uroviricota</taxon>
        <taxon>Caudoviricetes</taxon>
        <taxon>Peduoviridae</taxon>
        <taxon>Maltschvirus</taxon>
        <taxon>Maltschvirus maltsch</taxon>
    </lineage>
</organism>
<proteinExistence type="predicted"/>
<evidence type="ECO:0000313" key="5">
    <source>
        <dbReference type="EMBL" id="CAB4202279.1"/>
    </source>
</evidence>
<evidence type="ECO:0000313" key="2">
    <source>
        <dbReference type="EMBL" id="CAB4172562.1"/>
    </source>
</evidence>
<feature type="compositionally biased region" description="Basic and acidic residues" evidence="1">
    <location>
        <begin position="289"/>
        <end position="299"/>
    </location>
</feature>
<evidence type="ECO:0008006" key="8">
    <source>
        <dbReference type="Google" id="ProtNLM"/>
    </source>
</evidence>
<feature type="compositionally biased region" description="Acidic residues" evidence="1">
    <location>
        <begin position="21"/>
        <end position="34"/>
    </location>
</feature>
<name>A0A6J5SKP2_9CAUD</name>
<sequence>MDGQAQAPESDVNDLASFLDTPDEESEEENEVENVEALASDETTDEPTSDDSDEPDDESDDEPAPVDKVTFKVKGEDGVEETVEATHEELASSYMRQKDYTRKTQALATRENEAVQFLTQKHEEIRQDYLSQAELTRAAIVNMAGLRSESEMAQLANTDPAAWVAENQRQRQIGNYLNQLDESIQGEKQRATIQASQAEQSHKAQLFTNTWSALQKEGIDRPKLESIYGGVVKNYGFSQEELATVLDHRMVQVMRDAVAFRALKAQKADVTKKVQSAPRMPTRQAQPANERRDRDLDAKFKSGRAKLNDLAAFLR</sequence>
<dbReference type="EMBL" id="LR798407">
    <property type="protein sequence ID" value="CAB5229672.1"/>
    <property type="molecule type" value="Genomic_DNA"/>
</dbReference>
<reference evidence="6" key="1">
    <citation type="submission" date="2020-05" db="EMBL/GenBank/DDBJ databases">
        <authorList>
            <person name="Chiriac C."/>
            <person name="Salcher M."/>
            <person name="Ghai R."/>
            <person name="Kavagutti S V."/>
        </authorList>
    </citation>
    <scope>NUCLEOTIDE SEQUENCE</scope>
</reference>
<dbReference type="EMBL" id="LR796887">
    <property type="protein sequence ID" value="CAB4172562.1"/>
    <property type="molecule type" value="Genomic_DNA"/>
</dbReference>
<dbReference type="EMBL" id="LR797419">
    <property type="protein sequence ID" value="CAB4214979.1"/>
    <property type="molecule type" value="Genomic_DNA"/>
</dbReference>
<feature type="compositionally biased region" description="Acidic residues" evidence="1">
    <location>
        <begin position="42"/>
        <end position="64"/>
    </location>
</feature>
<evidence type="ECO:0000313" key="4">
    <source>
        <dbReference type="EMBL" id="CAB4183862.1"/>
    </source>
</evidence>
<dbReference type="EMBL" id="LR796966">
    <property type="protein sequence ID" value="CAB4178555.1"/>
    <property type="molecule type" value="Genomic_DNA"/>
</dbReference>
<evidence type="ECO:0000256" key="1">
    <source>
        <dbReference type="SAM" id="MobiDB-lite"/>
    </source>
</evidence>
<dbReference type="EMBL" id="LR797054">
    <property type="protein sequence ID" value="CAB4183862.1"/>
    <property type="molecule type" value="Genomic_DNA"/>
</dbReference>
<evidence type="ECO:0000313" key="3">
    <source>
        <dbReference type="EMBL" id="CAB4178555.1"/>
    </source>
</evidence>
<gene>
    <name evidence="3" type="ORF">UFOVP1018_11</name>
    <name evidence="4" type="ORF">UFOVP1105_12</name>
    <name evidence="5" type="ORF">UFOVP1372_2</name>
    <name evidence="6" type="ORF">UFOVP1470_13</name>
    <name evidence="7" type="ORF">UFOVP1557_2</name>
    <name evidence="2" type="ORF">UFOVP939_13</name>
</gene>
<feature type="region of interest" description="Disordered" evidence="1">
    <location>
        <begin position="271"/>
        <end position="299"/>
    </location>
</feature>
<evidence type="ECO:0000313" key="7">
    <source>
        <dbReference type="EMBL" id="CAB5229672.1"/>
    </source>
</evidence>
<accession>A0A6J5SKP2</accession>
<protein>
    <recommendedName>
        <fullName evidence="8">Scaffolding protein</fullName>
    </recommendedName>
</protein>
<evidence type="ECO:0000313" key="6">
    <source>
        <dbReference type="EMBL" id="CAB4214979.1"/>
    </source>
</evidence>